<keyword evidence="6" id="KW-1185">Reference proteome</keyword>
<evidence type="ECO:0000313" key="6">
    <source>
        <dbReference type="Proteomes" id="UP000007177"/>
    </source>
</evidence>
<evidence type="ECO:0000259" key="4">
    <source>
        <dbReference type="PROSITE" id="PS51084"/>
    </source>
</evidence>
<feature type="active site" description="Tele-AMP-histidine intermediate" evidence="1">
    <location>
        <position position="100"/>
    </location>
</feature>
<dbReference type="PRINTS" id="PR00332">
    <property type="entry name" value="HISTRIAD"/>
</dbReference>
<evidence type="ECO:0000256" key="2">
    <source>
        <dbReference type="PIRSR" id="PIRSR601310-3"/>
    </source>
</evidence>
<dbReference type="PROSITE" id="PS51084">
    <property type="entry name" value="HIT_2"/>
    <property type="match status" value="1"/>
</dbReference>
<dbReference type="OrthoDB" id="9784774at2"/>
<dbReference type="RefSeq" id="WP_014357006.1">
    <property type="nucleotide sequence ID" value="NC_016894.1"/>
</dbReference>
<dbReference type="SUPFAM" id="SSF54197">
    <property type="entry name" value="HIT-like"/>
    <property type="match status" value="1"/>
</dbReference>
<dbReference type="PANTHER" id="PTHR23089">
    <property type="entry name" value="HISTIDINE TRIAD HIT PROTEIN"/>
    <property type="match status" value="1"/>
</dbReference>
<gene>
    <name evidence="5" type="ordered locus">Awo_c26530</name>
</gene>
<evidence type="ECO:0000256" key="1">
    <source>
        <dbReference type="PIRSR" id="PIRSR601310-1"/>
    </source>
</evidence>
<dbReference type="Proteomes" id="UP000007177">
    <property type="component" value="Chromosome"/>
</dbReference>
<protein>
    <submittedName>
        <fullName evidence="5">Putative HIT family protein</fullName>
    </submittedName>
</protein>
<organism evidence="5 6">
    <name type="scientific">Acetobacterium woodii (strain ATCC 29683 / DSM 1030 / JCM 2381 / KCTC 1655 / WB1)</name>
    <dbReference type="NCBI Taxonomy" id="931626"/>
    <lineage>
        <taxon>Bacteria</taxon>
        <taxon>Bacillati</taxon>
        <taxon>Bacillota</taxon>
        <taxon>Clostridia</taxon>
        <taxon>Eubacteriales</taxon>
        <taxon>Eubacteriaceae</taxon>
        <taxon>Acetobacterium</taxon>
    </lineage>
</organism>
<dbReference type="InterPro" id="IPR036265">
    <property type="entry name" value="HIT-like_sf"/>
</dbReference>
<sequence length="114" mass="12595">MSHDCIFCKIVNKEIPADVVYEDDLVIAFNDIAPQAPIHVIIIPKEHFDSILSVSAESDIISHLHMVANRIALKLGIAKTGFRLVNNCGKDGNQTVPHLHYHLLGGRPLLWPPG</sequence>
<dbReference type="STRING" id="931626.Awo_c26530"/>
<feature type="short sequence motif" description="Histidine triad motif" evidence="2 3">
    <location>
        <begin position="98"/>
        <end position="102"/>
    </location>
</feature>
<dbReference type="AlphaFoldDB" id="H6LEW3"/>
<dbReference type="HOGENOM" id="CLU_056776_8_1_9"/>
<accession>H6LEW3</accession>
<dbReference type="CDD" id="cd01276">
    <property type="entry name" value="PKCI_related"/>
    <property type="match status" value="1"/>
</dbReference>
<evidence type="ECO:0000313" key="5">
    <source>
        <dbReference type="EMBL" id="AFA49406.1"/>
    </source>
</evidence>
<dbReference type="GO" id="GO:0003824">
    <property type="term" value="F:catalytic activity"/>
    <property type="evidence" value="ECO:0007669"/>
    <property type="project" value="InterPro"/>
</dbReference>
<dbReference type="Gene3D" id="3.30.428.10">
    <property type="entry name" value="HIT-like"/>
    <property type="match status" value="1"/>
</dbReference>
<name>H6LEW3_ACEWD</name>
<dbReference type="KEGG" id="awo:Awo_c26530"/>
<evidence type="ECO:0000256" key="3">
    <source>
        <dbReference type="PROSITE-ProRule" id="PRU00464"/>
    </source>
</evidence>
<feature type="domain" description="HIT" evidence="4">
    <location>
        <begin position="6"/>
        <end position="114"/>
    </location>
</feature>
<dbReference type="InterPro" id="IPR001310">
    <property type="entry name" value="Histidine_triad_HIT"/>
</dbReference>
<dbReference type="InterPro" id="IPR011146">
    <property type="entry name" value="HIT-like"/>
</dbReference>
<dbReference type="Pfam" id="PF01230">
    <property type="entry name" value="HIT"/>
    <property type="match status" value="1"/>
</dbReference>
<dbReference type="eggNOG" id="COG0537">
    <property type="taxonomic scope" value="Bacteria"/>
</dbReference>
<dbReference type="EMBL" id="CP002987">
    <property type="protein sequence ID" value="AFA49406.1"/>
    <property type="molecule type" value="Genomic_DNA"/>
</dbReference>
<reference evidence="5 6" key="2">
    <citation type="journal article" date="2012" name="PLoS ONE">
        <title>An ancient pathway combining carbon dioxide fixation with the generation and utilization of a sodium ion gradient for ATP synthesis.</title>
        <authorList>
            <person name="Poehlein A."/>
            <person name="Schmidt S."/>
            <person name="Kaster A.K."/>
            <person name="Goenrich M."/>
            <person name="Vollmers J."/>
            <person name="Thurmer A."/>
            <person name="Bertsch J."/>
            <person name="Schuchmann K."/>
            <person name="Voigt B."/>
            <person name="Hecker M."/>
            <person name="Daniel R."/>
            <person name="Thauer R.K."/>
            <person name="Gottschalk G."/>
            <person name="Muller V."/>
        </authorList>
    </citation>
    <scope>NUCLEOTIDE SEQUENCE [LARGE SCALE GENOMIC DNA]</scope>
    <source>
        <strain evidence="6">ATCC 29683 / DSM 1030 / JCM 2381 / KCTC 1655 / WB1</strain>
    </source>
</reference>
<proteinExistence type="predicted"/>
<reference evidence="6" key="1">
    <citation type="submission" date="2011-07" db="EMBL/GenBank/DDBJ databases">
        <title>Complete genome sequence of Acetobacterium woodii.</title>
        <authorList>
            <person name="Poehlein A."/>
            <person name="Schmidt S."/>
            <person name="Kaster A.-K."/>
            <person name="Goenrich M."/>
            <person name="Vollmers J."/>
            <person name="Thuermer A."/>
            <person name="Gottschalk G."/>
            <person name="Thauer R.K."/>
            <person name="Daniel R."/>
            <person name="Mueller V."/>
        </authorList>
    </citation>
    <scope>NUCLEOTIDE SEQUENCE [LARGE SCALE GENOMIC DNA]</scope>
    <source>
        <strain evidence="6">ATCC 29683 / DSM 1030 / JCM 2381 / KCTC 1655 / WB1</strain>
    </source>
</reference>